<accession>A0A4Y8LR40</accession>
<keyword evidence="1" id="KW-0805">Transcription regulation</keyword>
<evidence type="ECO:0000259" key="5">
    <source>
        <dbReference type="PROSITE" id="PS01124"/>
    </source>
</evidence>
<dbReference type="EMBL" id="SOMN01000030">
    <property type="protein sequence ID" value="TFE23875.1"/>
    <property type="molecule type" value="Genomic_DNA"/>
</dbReference>
<dbReference type="InterPro" id="IPR020449">
    <property type="entry name" value="Tscrpt_reg_AraC-type_HTH"/>
</dbReference>
<dbReference type="Gene3D" id="1.10.10.60">
    <property type="entry name" value="Homeodomain-like"/>
    <property type="match status" value="2"/>
</dbReference>
<dbReference type="InterPro" id="IPR041522">
    <property type="entry name" value="CdaR_GGDEF"/>
</dbReference>
<evidence type="ECO:0000313" key="6">
    <source>
        <dbReference type="EMBL" id="TFE23875.1"/>
    </source>
</evidence>
<keyword evidence="7" id="KW-1185">Reference proteome</keyword>
<dbReference type="SUPFAM" id="SSF46689">
    <property type="entry name" value="Homeodomain-like"/>
    <property type="match status" value="1"/>
</dbReference>
<dbReference type="Proteomes" id="UP000297900">
    <property type="component" value="Unassembled WGS sequence"/>
</dbReference>
<evidence type="ECO:0000256" key="4">
    <source>
        <dbReference type="SAM" id="Phobius"/>
    </source>
</evidence>
<keyword evidence="3" id="KW-0804">Transcription</keyword>
<evidence type="ECO:0000313" key="7">
    <source>
        <dbReference type="Proteomes" id="UP000297900"/>
    </source>
</evidence>
<dbReference type="PANTHER" id="PTHR43280:SF28">
    <property type="entry name" value="HTH-TYPE TRANSCRIPTIONAL ACTIVATOR RHAS"/>
    <property type="match status" value="1"/>
</dbReference>
<name>A0A4Y8LR40_9BACL</name>
<dbReference type="OrthoDB" id="2650757at2"/>
<evidence type="ECO:0000256" key="2">
    <source>
        <dbReference type="ARBA" id="ARBA00023125"/>
    </source>
</evidence>
<dbReference type="PROSITE" id="PS01124">
    <property type="entry name" value="HTH_ARAC_FAMILY_2"/>
    <property type="match status" value="1"/>
</dbReference>
<keyword evidence="4" id="KW-0812">Transmembrane</keyword>
<dbReference type="AlphaFoldDB" id="A0A4Y8LR40"/>
<keyword evidence="2" id="KW-0238">DNA-binding</keyword>
<dbReference type="PROSITE" id="PS00041">
    <property type="entry name" value="HTH_ARAC_FAMILY_1"/>
    <property type="match status" value="1"/>
</dbReference>
<feature type="transmembrane region" description="Helical" evidence="4">
    <location>
        <begin position="20"/>
        <end position="39"/>
    </location>
</feature>
<dbReference type="Pfam" id="PF17853">
    <property type="entry name" value="GGDEF_2"/>
    <property type="match status" value="1"/>
</dbReference>
<dbReference type="InterPro" id="IPR009057">
    <property type="entry name" value="Homeodomain-like_sf"/>
</dbReference>
<organism evidence="6 7">
    <name type="scientific">Cohnella luojiensis</name>
    <dbReference type="NCBI Taxonomy" id="652876"/>
    <lineage>
        <taxon>Bacteria</taxon>
        <taxon>Bacillati</taxon>
        <taxon>Bacillota</taxon>
        <taxon>Bacilli</taxon>
        <taxon>Bacillales</taxon>
        <taxon>Paenibacillaceae</taxon>
        <taxon>Cohnella</taxon>
    </lineage>
</organism>
<dbReference type="Pfam" id="PF12833">
    <property type="entry name" value="HTH_18"/>
    <property type="match status" value="1"/>
</dbReference>
<keyword evidence="4" id="KW-1133">Transmembrane helix</keyword>
<keyword evidence="4" id="KW-0472">Membrane</keyword>
<protein>
    <submittedName>
        <fullName evidence="6">AraC family transcriptional regulator</fullName>
    </submittedName>
</protein>
<dbReference type="CDD" id="cd12912">
    <property type="entry name" value="PDC2_MCP_like"/>
    <property type="match status" value="1"/>
</dbReference>
<reference evidence="6 7" key="1">
    <citation type="submission" date="2019-03" db="EMBL/GenBank/DDBJ databases">
        <title>Cohnella endophytica sp. nov., a novel endophytic bacterium isolated from bark of Sonneratia apetala.</title>
        <authorList>
            <person name="Tuo L."/>
        </authorList>
    </citation>
    <scope>NUCLEOTIDE SEQUENCE [LARGE SCALE GENOMIC DNA]</scope>
    <source>
        <strain evidence="6 7">CCTCC AB 208254</strain>
    </source>
</reference>
<dbReference type="GO" id="GO:0043565">
    <property type="term" value="F:sequence-specific DNA binding"/>
    <property type="evidence" value="ECO:0007669"/>
    <property type="project" value="InterPro"/>
</dbReference>
<dbReference type="PRINTS" id="PR00032">
    <property type="entry name" value="HTHARAC"/>
</dbReference>
<comment type="caution">
    <text evidence="6">The sequence shown here is derived from an EMBL/GenBank/DDBJ whole genome shotgun (WGS) entry which is preliminary data.</text>
</comment>
<dbReference type="RefSeq" id="WP_135153591.1">
    <property type="nucleotide sequence ID" value="NZ_SOMN01000030.1"/>
</dbReference>
<gene>
    <name evidence="6" type="ORF">E2980_17785</name>
</gene>
<dbReference type="Gene3D" id="3.30.450.20">
    <property type="entry name" value="PAS domain"/>
    <property type="match status" value="1"/>
</dbReference>
<dbReference type="InterPro" id="IPR018060">
    <property type="entry name" value="HTH_AraC"/>
</dbReference>
<dbReference type="PANTHER" id="PTHR43280">
    <property type="entry name" value="ARAC-FAMILY TRANSCRIPTIONAL REGULATOR"/>
    <property type="match status" value="1"/>
</dbReference>
<evidence type="ECO:0000256" key="3">
    <source>
        <dbReference type="ARBA" id="ARBA00023163"/>
    </source>
</evidence>
<sequence length="761" mass="86968">MSFLKRFQHHRVYRRLVLSYLLLITLTIAILCTILYSLFSSRAVKEIDQSSREMLSQVSYTADVVYKQVEDISYQLINDNRIVSFMYSKTENKQDNYNAGLLLSTVQSMYPFISNISLYNLVTGAYIDVAGLPEDPAVRTHEKSRYLAFYPDRVTRSGGNPMRVLRFVVVPEYALIASPKSLIVLDLQESYIQNTMRSISSVFDDANNFVVDGKGNVLSHSNPEHFMKDFSNLEEVQTILKSNDAEGSFVRKIDNKKQLVTYVKSPSLDWNFISVRPYDQLLSNIYQLRNWTLMTAVLLLVIGIALSLFVTGNFYNPIKSLVDKVSEHRQAGLGPLLKLDEYKLLTEAFDSTLENARSMESSLSRSTEMITNNAMFEMLRGGLDKLSTSAESVKTWRDRLTAPYLGVVLLRVDSYRAYKDNHTAFDRRLFRFAICNIAQEMLGKSYKNDVIMMEDDEIVVVLQTERPEWDGAIYLILSEIQESVRAYYKLSLSASIGDMCGLLEELRGSYQTACDYMEYRMFVGHGAILDAGIAVNRAASLDRYPSSVERKLIESIKLCHLKEIQEETDHWISLMQKCETPALAVQYTRFLFTAIVREFESITEWWNVGPDEMYAAINEVLHAETLEDVRKQLAGFGQRLVSMIEEHRNNAAILKNTRLIEQVKDMLQDKYAEPTLSLEWVSEQVALSSGYVGKLFKSVMGMSFNEYLTHVRLERAKTMLAESSITVAQIGERVGIHNVSYFTTLFKKKYGVTPSQIRDKA</sequence>
<proteinExistence type="predicted"/>
<dbReference type="SMART" id="SM00342">
    <property type="entry name" value="HTH_ARAC"/>
    <property type="match status" value="1"/>
</dbReference>
<evidence type="ECO:0000256" key="1">
    <source>
        <dbReference type="ARBA" id="ARBA00023015"/>
    </source>
</evidence>
<feature type="transmembrane region" description="Helical" evidence="4">
    <location>
        <begin position="291"/>
        <end position="315"/>
    </location>
</feature>
<dbReference type="Gene3D" id="6.10.340.10">
    <property type="match status" value="1"/>
</dbReference>
<dbReference type="InterPro" id="IPR018062">
    <property type="entry name" value="HTH_AraC-typ_CS"/>
</dbReference>
<dbReference type="GO" id="GO:0003700">
    <property type="term" value="F:DNA-binding transcription factor activity"/>
    <property type="evidence" value="ECO:0007669"/>
    <property type="project" value="InterPro"/>
</dbReference>
<feature type="domain" description="HTH araC/xylS-type" evidence="5">
    <location>
        <begin position="661"/>
        <end position="760"/>
    </location>
</feature>